<evidence type="ECO:0000313" key="3">
    <source>
        <dbReference type="Proteomes" id="UP000473574"/>
    </source>
</evidence>
<proteinExistence type="predicted"/>
<comment type="caution">
    <text evidence="2">The sequence shown here is derived from an EMBL/GenBank/DDBJ whole genome shotgun (WGS) entry which is preliminary data.</text>
</comment>
<name>A0A6M0SGG2_9CYAN</name>
<accession>A0A6M0SGG2</accession>
<dbReference type="EMBL" id="QZCE01000002">
    <property type="protein sequence ID" value="NEZ67053.1"/>
    <property type="molecule type" value="Genomic_DNA"/>
</dbReference>
<dbReference type="Proteomes" id="UP000473574">
    <property type="component" value="Unassembled WGS sequence"/>
</dbReference>
<protein>
    <recommendedName>
        <fullName evidence="1">NACHT N-terminal Helical domain-containing protein</fullName>
    </recommendedName>
</protein>
<organism evidence="2 3">
    <name type="scientific">Adonisia turfae CCMR0082</name>
    <dbReference type="NCBI Taxonomy" id="2304604"/>
    <lineage>
        <taxon>Bacteria</taxon>
        <taxon>Bacillati</taxon>
        <taxon>Cyanobacteriota</taxon>
        <taxon>Adonisia</taxon>
        <taxon>Adonisia turfae</taxon>
    </lineage>
</organism>
<gene>
    <name evidence="2" type="ORF">D0962_30605</name>
</gene>
<dbReference type="RefSeq" id="WP_163669765.1">
    <property type="nucleotide sequence ID" value="NZ_QZCE01000002.1"/>
</dbReference>
<sequence>MPQRQSQDERLKFLTTDIHELASLDTVEGTADAAEAVLGLADIFLTEGPNVKKLAPLVAQLDSLLDVLNSPLGKIVGVSLPFVSIGTGLMKFYLETTKEEPTLAQSVALISQAAYLESFKEFAQQRPKVQSWLASASQGEKAKNILARNTRNRQCLWCPE</sequence>
<evidence type="ECO:0000259" key="1">
    <source>
        <dbReference type="Pfam" id="PF22735"/>
    </source>
</evidence>
<dbReference type="InterPro" id="IPR054568">
    <property type="entry name" value="NNH3"/>
</dbReference>
<dbReference type="Pfam" id="PF22735">
    <property type="entry name" value="NNH3"/>
    <property type="match status" value="1"/>
</dbReference>
<evidence type="ECO:0000313" key="2">
    <source>
        <dbReference type="EMBL" id="NEZ67053.1"/>
    </source>
</evidence>
<feature type="domain" description="NACHT N-terminal Helical" evidence="1">
    <location>
        <begin position="52"/>
        <end position="137"/>
    </location>
</feature>
<dbReference type="AlphaFoldDB" id="A0A6M0SGG2"/>
<reference evidence="2 3" key="1">
    <citation type="journal article" date="2020" name="Microb. Ecol.">
        <title>Ecogenomics of the Marine Benthic Filamentous Cyanobacterium Adonisia.</title>
        <authorList>
            <person name="Walter J.M."/>
            <person name="Coutinho F.H."/>
            <person name="Leomil L."/>
            <person name="Hargreaves P.I."/>
            <person name="Campeao M.E."/>
            <person name="Vieira V.V."/>
            <person name="Silva B.S."/>
            <person name="Fistarol G.O."/>
            <person name="Salomon P.S."/>
            <person name="Sawabe T."/>
            <person name="Mino S."/>
            <person name="Hosokawa M."/>
            <person name="Miyashita H."/>
            <person name="Maruyama F."/>
            <person name="van Verk M.C."/>
            <person name="Dutilh B.E."/>
            <person name="Thompson C.C."/>
            <person name="Thompson F.L."/>
        </authorList>
    </citation>
    <scope>NUCLEOTIDE SEQUENCE [LARGE SCALE GENOMIC DNA]</scope>
    <source>
        <strain evidence="2 3">CCMR0082</strain>
    </source>
</reference>